<gene>
    <name evidence="1" type="ORF">PCOR1329_LOCUS25426</name>
</gene>
<proteinExistence type="predicted"/>
<protein>
    <submittedName>
        <fullName evidence="1">Uncharacterized protein</fullName>
    </submittedName>
</protein>
<name>A0ABN9S302_9DINO</name>
<dbReference type="EMBL" id="CAUYUJ010008890">
    <property type="protein sequence ID" value="CAK0825260.1"/>
    <property type="molecule type" value="Genomic_DNA"/>
</dbReference>
<keyword evidence="2" id="KW-1185">Reference proteome</keyword>
<dbReference type="Proteomes" id="UP001189429">
    <property type="component" value="Unassembled WGS sequence"/>
</dbReference>
<evidence type="ECO:0000313" key="1">
    <source>
        <dbReference type="EMBL" id="CAK0825260.1"/>
    </source>
</evidence>
<sequence>MDAAKIQATLAMKALRTEAEKRRKIAWNRRAIKEREHKAKVEAQRTAKEAMIKKAQALMGVKGGSDGTLGDFSLGVMVDVLMALPAACESPVFNKRLAKSKESIMQSTQDFINITRRKTSKFMVVSSKASDVELSFILARFFHEASFRVKAMAADAQKVARDLNVVMPRELRQAFMPIIKGMLHNAVPLRVNASALAGSTLESACSEIAGIMANVTDYANKLNSMHTSMHNIWQLSELMLPKVDKIYPMKPIVIETVKDFMAMATNQIAGLSEASEEIVTNIGPIISERMQCTWNAALPRSRVSWVALLAALACYLFV</sequence>
<comment type="caution">
    <text evidence="1">The sequence shown here is derived from an EMBL/GenBank/DDBJ whole genome shotgun (WGS) entry which is preliminary data.</text>
</comment>
<reference evidence="1" key="1">
    <citation type="submission" date="2023-10" db="EMBL/GenBank/DDBJ databases">
        <authorList>
            <person name="Chen Y."/>
            <person name="Shah S."/>
            <person name="Dougan E. K."/>
            <person name="Thang M."/>
            <person name="Chan C."/>
        </authorList>
    </citation>
    <scope>NUCLEOTIDE SEQUENCE [LARGE SCALE GENOMIC DNA]</scope>
</reference>
<organism evidence="1 2">
    <name type="scientific">Prorocentrum cordatum</name>
    <dbReference type="NCBI Taxonomy" id="2364126"/>
    <lineage>
        <taxon>Eukaryota</taxon>
        <taxon>Sar</taxon>
        <taxon>Alveolata</taxon>
        <taxon>Dinophyceae</taxon>
        <taxon>Prorocentrales</taxon>
        <taxon>Prorocentraceae</taxon>
        <taxon>Prorocentrum</taxon>
    </lineage>
</organism>
<accession>A0ABN9S302</accession>
<evidence type="ECO:0000313" key="2">
    <source>
        <dbReference type="Proteomes" id="UP001189429"/>
    </source>
</evidence>